<dbReference type="Proteomes" id="UP000247612">
    <property type="component" value="Unassembled WGS sequence"/>
</dbReference>
<dbReference type="InterPro" id="IPR050515">
    <property type="entry name" value="Beta-lactam/transpept"/>
</dbReference>
<dbReference type="InterPro" id="IPR005311">
    <property type="entry name" value="PBP_dimer"/>
</dbReference>
<dbReference type="InterPro" id="IPR001460">
    <property type="entry name" value="PCN-bd_Tpept"/>
</dbReference>
<dbReference type="Pfam" id="PF00905">
    <property type="entry name" value="Transpeptidase"/>
    <property type="match status" value="1"/>
</dbReference>
<dbReference type="GO" id="GO:0008658">
    <property type="term" value="F:penicillin binding"/>
    <property type="evidence" value="ECO:0007669"/>
    <property type="project" value="InterPro"/>
</dbReference>
<keyword evidence="10" id="KW-0961">Cell wall biogenesis/degradation</keyword>
<dbReference type="GO" id="GO:0008360">
    <property type="term" value="P:regulation of cell shape"/>
    <property type="evidence" value="ECO:0007669"/>
    <property type="project" value="UniProtKB-KW"/>
</dbReference>
<dbReference type="PANTHER" id="PTHR30627:SF2">
    <property type="entry name" value="PEPTIDOGLYCAN D,D-TRANSPEPTIDASE MRDA"/>
    <property type="match status" value="1"/>
</dbReference>
<dbReference type="EMBL" id="QJKH01000013">
    <property type="protein sequence ID" value="PXX76858.1"/>
    <property type="molecule type" value="Genomic_DNA"/>
</dbReference>
<dbReference type="Gene3D" id="3.40.710.10">
    <property type="entry name" value="DD-peptidase/beta-lactamase superfamily"/>
    <property type="match status" value="1"/>
</dbReference>
<reference evidence="14 15" key="1">
    <citation type="submission" date="2018-05" db="EMBL/GenBank/DDBJ databases">
        <title>Genomic Encyclopedia of Type Strains, Phase IV (KMG-IV): sequencing the most valuable type-strain genomes for metagenomic binning, comparative biology and taxonomic classification.</title>
        <authorList>
            <person name="Goeker M."/>
        </authorList>
    </citation>
    <scope>NUCLEOTIDE SEQUENCE [LARGE SCALE GENOMIC DNA]</scope>
    <source>
        <strain evidence="14 15">JC118</strain>
    </source>
</reference>
<comment type="caution">
    <text evidence="14">The sequence shown here is derived from an EMBL/GenBank/DDBJ whole genome shotgun (WGS) entry which is preliminary data.</text>
</comment>
<keyword evidence="4" id="KW-1003">Cell membrane</keyword>
<dbReference type="GO" id="GO:0071555">
    <property type="term" value="P:cell wall organization"/>
    <property type="evidence" value="ECO:0007669"/>
    <property type="project" value="UniProtKB-KW"/>
</dbReference>
<dbReference type="RefSeq" id="WP_022939642.1">
    <property type="nucleotide sequence ID" value="NZ_CABKRQ010000011.1"/>
</dbReference>
<evidence type="ECO:0000256" key="4">
    <source>
        <dbReference type="ARBA" id="ARBA00022475"/>
    </source>
</evidence>
<evidence type="ECO:0000313" key="15">
    <source>
        <dbReference type="Proteomes" id="UP000247612"/>
    </source>
</evidence>
<evidence type="ECO:0000256" key="10">
    <source>
        <dbReference type="ARBA" id="ARBA00023316"/>
    </source>
</evidence>
<evidence type="ECO:0000256" key="5">
    <source>
        <dbReference type="ARBA" id="ARBA00022692"/>
    </source>
</evidence>
<dbReference type="GO" id="GO:0005886">
    <property type="term" value="C:plasma membrane"/>
    <property type="evidence" value="ECO:0007669"/>
    <property type="project" value="UniProtKB-SubCell"/>
</dbReference>
<keyword evidence="15" id="KW-1185">Reference proteome</keyword>
<dbReference type="OrthoDB" id="9770103at2"/>
<dbReference type="Pfam" id="PF03717">
    <property type="entry name" value="PBP_dimer"/>
    <property type="match status" value="1"/>
</dbReference>
<feature type="transmembrane region" description="Helical" evidence="11">
    <location>
        <begin position="37"/>
        <end position="54"/>
    </location>
</feature>
<accession>A0A318KJT2</accession>
<evidence type="ECO:0000313" key="14">
    <source>
        <dbReference type="EMBL" id="PXX76858.1"/>
    </source>
</evidence>
<sequence length="705" mass="79586">MLKNPFREIDNKNRKNSSDLLKKTADFNKIVNQRMKVMIIVVLCFFIAIGVKLFNVQILENEDYIVKLEAFTRKQQVVTPPRGEMVDRNGNVLVSNKESLNITYYPPSNVSSYSESKWALAKQFAQVFQIKEDTITERDWKDFYLVAADNYGNDLLTEEELDKALRGELTTNEVYRIKINRVTQADIDRICLEELTEAQKNAGYLSNADKRIAWPVMILMEKATSQDSSVIVENASKEDVAYLVEHKEEFPGFDVTADWIRNYEYGSTLRDVLGSVSTRGLDEISKDYYLAQGYALNERVGSSGLELQYEDYLRGTRTVQNISYDEESGIAIFSPSTVGRKGYNLKLTVDIELQQKVDEILQRVLEREKDNEYRKNFKKAFVILMNPQNGEIITMNGQQRNEDGTFTPYASGNYLEAQPSGSVVKLATLYMGLNEGVVQPNEIIVDAPMVFGSGASRLVKQSAENKGAINDITAIAKSSNVYMFHIAIRLAGGVYVPNAPLYLPDMTAYDIFRKYYQMFGLGLETGIDVPKEEIGFISTAREQGTLLDFAIGQYDSYTPLQLIQYVATVGNGGYRVQPHFLKEVYEINSDESVIYQYDTNVLNTVSGNLDYLERVKQGMRECVSTTFCGSGFKNLNKDIAAKTGTAELNTEVIRTNSAVVGFAPSNNPTISFVCMAPDSNNDRSQINICLEIMNDVLTEYYKTYE</sequence>
<dbReference type="SUPFAM" id="SSF56601">
    <property type="entry name" value="beta-lactamase/transpeptidase-like"/>
    <property type="match status" value="1"/>
</dbReference>
<dbReference type="PANTHER" id="PTHR30627">
    <property type="entry name" value="PEPTIDOGLYCAN D,D-TRANSPEPTIDASE"/>
    <property type="match status" value="1"/>
</dbReference>
<dbReference type="InterPro" id="IPR012338">
    <property type="entry name" value="Beta-lactam/transpept-like"/>
</dbReference>
<comment type="similarity">
    <text evidence="3">Belongs to the transpeptidase family.</text>
</comment>
<feature type="domain" description="Penicillin-binding protein transpeptidase" evidence="12">
    <location>
        <begin position="381"/>
        <end position="694"/>
    </location>
</feature>
<evidence type="ECO:0000256" key="9">
    <source>
        <dbReference type="ARBA" id="ARBA00023136"/>
    </source>
</evidence>
<keyword evidence="5 11" id="KW-0812">Transmembrane</keyword>
<keyword evidence="8 11" id="KW-1133">Transmembrane helix</keyword>
<evidence type="ECO:0000256" key="1">
    <source>
        <dbReference type="ARBA" id="ARBA00004167"/>
    </source>
</evidence>
<protein>
    <submittedName>
        <fullName evidence="14">Cell elongation-specific peptidoglycan D,D-transpeptidase</fullName>
    </submittedName>
</protein>
<dbReference type="STRING" id="1034346.GCA_000313565_03363"/>
<dbReference type="Gene3D" id="3.90.1310.10">
    <property type="entry name" value="Penicillin-binding protein 2a (Domain 2)"/>
    <property type="match status" value="1"/>
</dbReference>
<evidence type="ECO:0000259" key="13">
    <source>
        <dbReference type="Pfam" id="PF03717"/>
    </source>
</evidence>
<evidence type="ECO:0000256" key="2">
    <source>
        <dbReference type="ARBA" id="ARBA00004236"/>
    </source>
</evidence>
<keyword evidence="6" id="KW-0133">Cell shape</keyword>
<evidence type="ECO:0000256" key="8">
    <source>
        <dbReference type="ARBA" id="ARBA00022989"/>
    </source>
</evidence>
<evidence type="ECO:0000256" key="3">
    <source>
        <dbReference type="ARBA" id="ARBA00007171"/>
    </source>
</evidence>
<dbReference type="Gene3D" id="1.10.10.1230">
    <property type="entry name" value="Penicillin-binding protein, N-terminal non-catalytic domain, head sub-domain"/>
    <property type="match status" value="1"/>
</dbReference>
<keyword evidence="7" id="KW-0573">Peptidoglycan synthesis</keyword>
<evidence type="ECO:0000256" key="7">
    <source>
        <dbReference type="ARBA" id="ARBA00022984"/>
    </source>
</evidence>
<name>A0A318KJT2_9FIRM</name>
<dbReference type="AlphaFoldDB" id="A0A318KJT2"/>
<proteinExistence type="inferred from homology"/>
<dbReference type="SUPFAM" id="SSF56519">
    <property type="entry name" value="Penicillin binding protein dimerisation domain"/>
    <property type="match status" value="1"/>
</dbReference>
<keyword evidence="9 11" id="KW-0472">Membrane</keyword>
<dbReference type="GO" id="GO:0071972">
    <property type="term" value="F:peptidoglycan L,D-transpeptidase activity"/>
    <property type="evidence" value="ECO:0007669"/>
    <property type="project" value="TreeGrafter"/>
</dbReference>
<dbReference type="InterPro" id="IPR036138">
    <property type="entry name" value="PBP_dimer_sf"/>
</dbReference>
<evidence type="ECO:0000256" key="6">
    <source>
        <dbReference type="ARBA" id="ARBA00022960"/>
    </source>
</evidence>
<gene>
    <name evidence="14" type="ORF">DES51_11353</name>
</gene>
<evidence type="ECO:0000256" key="11">
    <source>
        <dbReference type="SAM" id="Phobius"/>
    </source>
</evidence>
<feature type="domain" description="Penicillin-binding protein dimerisation" evidence="13">
    <location>
        <begin position="79"/>
        <end position="326"/>
    </location>
</feature>
<organism evidence="14 15">
    <name type="scientific">Dielma fastidiosa</name>
    <dbReference type="NCBI Taxonomy" id="1034346"/>
    <lineage>
        <taxon>Bacteria</taxon>
        <taxon>Bacillati</taxon>
        <taxon>Bacillota</taxon>
        <taxon>Erysipelotrichia</taxon>
        <taxon>Erysipelotrichales</taxon>
        <taxon>Erysipelotrichaceae</taxon>
        <taxon>Dielma</taxon>
    </lineage>
</organism>
<comment type="subcellular location">
    <subcellularLocation>
        <location evidence="2">Cell membrane</location>
    </subcellularLocation>
    <subcellularLocation>
        <location evidence="1">Membrane</location>
        <topology evidence="1">Single-pass membrane protein</topology>
    </subcellularLocation>
</comment>
<dbReference type="GO" id="GO:0009252">
    <property type="term" value="P:peptidoglycan biosynthetic process"/>
    <property type="evidence" value="ECO:0007669"/>
    <property type="project" value="UniProtKB-KW"/>
</dbReference>
<evidence type="ECO:0000259" key="12">
    <source>
        <dbReference type="Pfam" id="PF00905"/>
    </source>
</evidence>